<accession>A0A914PZB8</accession>
<proteinExistence type="predicted"/>
<evidence type="ECO:0000256" key="1">
    <source>
        <dbReference type="SAM" id="MobiDB-lite"/>
    </source>
</evidence>
<keyword evidence="2" id="KW-1185">Reference proteome</keyword>
<evidence type="ECO:0000313" key="3">
    <source>
        <dbReference type="WBParaSite" id="PDA_v2.g21836.t1"/>
    </source>
</evidence>
<sequence>MPFVSSVALTAVEQNVFDDEVPPKRPETLTPYQCCKSYRSPPPKQPQMPFVSSVALTAVEQNVFDDEVPPKRPETLTPYQCCKSYRSPPPKQPHESFEKYFPYHSKE</sequence>
<organism evidence="2 3">
    <name type="scientific">Panagrolaimus davidi</name>
    <dbReference type="NCBI Taxonomy" id="227884"/>
    <lineage>
        <taxon>Eukaryota</taxon>
        <taxon>Metazoa</taxon>
        <taxon>Ecdysozoa</taxon>
        <taxon>Nematoda</taxon>
        <taxon>Chromadorea</taxon>
        <taxon>Rhabditida</taxon>
        <taxon>Tylenchina</taxon>
        <taxon>Panagrolaimomorpha</taxon>
        <taxon>Panagrolaimoidea</taxon>
        <taxon>Panagrolaimidae</taxon>
        <taxon>Panagrolaimus</taxon>
    </lineage>
</organism>
<evidence type="ECO:0000313" key="2">
    <source>
        <dbReference type="Proteomes" id="UP000887578"/>
    </source>
</evidence>
<protein>
    <submittedName>
        <fullName evidence="3">Uncharacterized protein</fullName>
    </submittedName>
</protein>
<reference evidence="3" key="1">
    <citation type="submission" date="2022-11" db="UniProtKB">
        <authorList>
            <consortium name="WormBaseParasite"/>
        </authorList>
    </citation>
    <scope>IDENTIFICATION</scope>
</reference>
<dbReference type="Proteomes" id="UP000887578">
    <property type="component" value="Unplaced"/>
</dbReference>
<dbReference type="WBParaSite" id="PDA_v2.g21836.t1">
    <property type="protein sequence ID" value="PDA_v2.g21836.t1"/>
    <property type="gene ID" value="PDA_v2.g21836"/>
</dbReference>
<dbReference type="AlphaFoldDB" id="A0A914PZB8"/>
<feature type="region of interest" description="Disordered" evidence="1">
    <location>
        <begin position="67"/>
        <end position="107"/>
    </location>
</feature>
<name>A0A914PZB8_9BILA</name>